<proteinExistence type="predicted"/>
<sequence length="46" mass="5351">MSRATIIYRISPCNCFQQQNPKAINITFFIQKASVCIFRSHISVKF</sequence>
<dbReference type="EMBL" id="GGEC01048486">
    <property type="protein sequence ID" value="MBX28970.1"/>
    <property type="molecule type" value="Transcribed_RNA"/>
</dbReference>
<organism evidence="1">
    <name type="scientific">Rhizophora mucronata</name>
    <name type="common">Asiatic mangrove</name>
    <dbReference type="NCBI Taxonomy" id="61149"/>
    <lineage>
        <taxon>Eukaryota</taxon>
        <taxon>Viridiplantae</taxon>
        <taxon>Streptophyta</taxon>
        <taxon>Embryophyta</taxon>
        <taxon>Tracheophyta</taxon>
        <taxon>Spermatophyta</taxon>
        <taxon>Magnoliopsida</taxon>
        <taxon>eudicotyledons</taxon>
        <taxon>Gunneridae</taxon>
        <taxon>Pentapetalae</taxon>
        <taxon>rosids</taxon>
        <taxon>fabids</taxon>
        <taxon>Malpighiales</taxon>
        <taxon>Rhizophoraceae</taxon>
        <taxon>Rhizophora</taxon>
    </lineage>
</organism>
<accession>A0A2P2MFI8</accession>
<reference evidence="1" key="1">
    <citation type="submission" date="2018-02" db="EMBL/GenBank/DDBJ databases">
        <title>Rhizophora mucronata_Transcriptome.</title>
        <authorList>
            <person name="Meera S.P."/>
            <person name="Sreeshan A."/>
            <person name="Augustine A."/>
        </authorList>
    </citation>
    <scope>NUCLEOTIDE SEQUENCE</scope>
    <source>
        <tissue evidence="1">Leaf</tissue>
    </source>
</reference>
<protein>
    <submittedName>
        <fullName evidence="1">Uncharacterized protein MANES_08G108100</fullName>
    </submittedName>
</protein>
<evidence type="ECO:0000313" key="1">
    <source>
        <dbReference type="EMBL" id="MBX28970.1"/>
    </source>
</evidence>
<dbReference type="AlphaFoldDB" id="A0A2P2MFI8"/>
<name>A0A2P2MFI8_RHIMU</name>